<sequence length="346" mass="38337">MKVIVNITKDGRNMSSKPNSLIKWPAFLWCLKVFIYSATMTALLALATYAIMTTLAEPVTINETIERATSAATSKVHRGAGYVGITWSIFLFNSLAVLTASAGTALFVYFNRFLLKDITSRRQHHNYAKISIAMEKGLYPIYRLLEWPAERFFGFRPISTQTAENSVWNYTGYSRYHFQLLAAIVPFSVPLLVAAANGAILGMLFAFHLFNGAFSGYQLAGINGIVGGAVYNITFFISAILPHGIIEIPVILASTSIGYVIADSNCRLVRDKNLFVSDNIANLQADIATEERNTGTILFSALFWKIYLLFVLLLLITAFIETQVTPHIITRALSFVEPFVSSLLNS</sequence>
<evidence type="ECO:0000313" key="3">
    <source>
        <dbReference type="EMBL" id="TCL12067.1"/>
    </source>
</evidence>
<proteinExistence type="predicted"/>
<dbReference type="Pfam" id="PF01944">
    <property type="entry name" value="SpoIIM"/>
    <property type="match status" value="1"/>
</dbReference>
<evidence type="ECO:0000313" key="5">
    <source>
        <dbReference type="Proteomes" id="UP000295404"/>
    </source>
</evidence>
<reference evidence="2" key="2">
    <citation type="submission" date="2017-09" db="EMBL/GenBank/DDBJ databases">
        <authorList>
            <person name="Ehlers B."/>
            <person name="Leendertz F.H."/>
        </authorList>
    </citation>
    <scope>NUCLEOTIDE SEQUENCE [LARGE SCALE GENOMIC DNA]</scope>
    <source>
        <strain evidence="2">WG-1MB</strain>
    </source>
</reference>
<feature type="transmembrane region" description="Helical" evidence="1">
    <location>
        <begin position="297"/>
        <end position="320"/>
    </location>
</feature>
<dbReference type="EMBL" id="SMMS01000001">
    <property type="protein sequence ID" value="TCL12067.1"/>
    <property type="molecule type" value="Genomic_DNA"/>
</dbReference>
<feature type="transmembrane region" description="Helical" evidence="1">
    <location>
        <begin position="180"/>
        <end position="210"/>
    </location>
</feature>
<dbReference type="Proteomes" id="UP000217726">
    <property type="component" value="Unassembled WGS sequence"/>
</dbReference>
<evidence type="ECO:0000256" key="1">
    <source>
        <dbReference type="SAM" id="Phobius"/>
    </source>
</evidence>
<evidence type="ECO:0000313" key="2">
    <source>
        <dbReference type="EMBL" id="SNY18581.1"/>
    </source>
</evidence>
<dbReference type="RefSeq" id="WP_096712665.1">
    <property type="nucleotide sequence ID" value="NZ_OBDR01000008.1"/>
</dbReference>
<dbReference type="InterPro" id="IPR002798">
    <property type="entry name" value="SpoIIM-like"/>
</dbReference>
<evidence type="ECO:0000313" key="4">
    <source>
        <dbReference type="Proteomes" id="UP000217726"/>
    </source>
</evidence>
<feature type="transmembrane region" description="Helical" evidence="1">
    <location>
        <begin position="85"/>
        <end position="110"/>
    </location>
</feature>
<organism evidence="2 4">
    <name type="scientific">Methanohalophilus euhalobius</name>
    <dbReference type="NCBI Taxonomy" id="51203"/>
    <lineage>
        <taxon>Archaea</taxon>
        <taxon>Methanobacteriati</taxon>
        <taxon>Methanobacteriota</taxon>
        <taxon>Stenosarchaea group</taxon>
        <taxon>Methanomicrobia</taxon>
        <taxon>Methanosarcinales</taxon>
        <taxon>Methanosarcinaceae</taxon>
        <taxon>Methanohalophilus</taxon>
    </lineage>
</organism>
<reference evidence="3 5" key="3">
    <citation type="submission" date="2019-03" db="EMBL/GenBank/DDBJ databases">
        <title>Subsurface microbial communities from deep shales in Ohio and West Virginia, USA.</title>
        <authorList>
            <person name="Wrighton K."/>
        </authorList>
    </citation>
    <scope>NUCLEOTIDE SEQUENCE [LARGE SCALE GENOMIC DNA]</scope>
    <source>
        <strain evidence="3 5">WG1_MB</strain>
    </source>
</reference>
<keyword evidence="4" id="KW-1185">Reference proteome</keyword>
<keyword evidence="1" id="KW-0812">Transmembrane</keyword>
<gene>
    <name evidence="3" type="ORF">C7960_1278</name>
    <name evidence="2" type="ORF">SAMN06295989_10878</name>
</gene>
<dbReference type="AlphaFoldDB" id="A0A285G826"/>
<feature type="transmembrane region" description="Helical" evidence="1">
    <location>
        <begin position="21"/>
        <end position="52"/>
    </location>
</feature>
<dbReference type="Proteomes" id="UP000295404">
    <property type="component" value="Unassembled WGS sequence"/>
</dbReference>
<keyword evidence="1" id="KW-0472">Membrane</keyword>
<reference evidence="4" key="1">
    <citation type="submission" date="2017-09" db="EMBL/GenBank/DDBJ databases">
        <authorList>
            <person name="Varghese N."/>
            <person name="Submissions S."/>
        </authorList>
    </citation>
    <scope>NUCLEOTIDE SEQUENCE [LARGE SCALE GENOMIC DNA]</scope>
    <source>
        <strain evidence="4">WG-1MB</strain>
    </source>
</reference>
<keyword evidence="1" id="KW-1133">Transmembrane helix</keyword>
<dbReference type="EMBL" id="OBDR01000008">
    <property type="protein sequence ID" value="SNY18581.1"/>
    <property type="molecule type" value="Genomic_DNA"/>
</dbReference>
<feature type="transmembrane region" description="Helical" evidence="1">
    <location>
        <begin position="216"/>
        <end position="237"/>
    </location>
</feature>
<accession>A0A285G826</accession>
<protein>
    <submittedName>
        <fullName evidence="2">Stage II sporulation protein M</fullName>
    </submittedName>
</protein>
<name>A0A285G826_9EURY</name>
<dbReference type="OrthoDB" id="86288at2157"/>